<gene>
    <name evidence="1" type="ORF">FMOSSE_LOCUS6306</name>
</gene>
<evidence type="ECO:0000313" key="2">
    <source>
        <dbReference type="Proteomes" id="UP000789375"/>
    </source>
</evidence>
<dbReference type="AlphaFoldDB" id="A0A9N9AWY0"/>
<sequence>MAIASQIFSNENSHNSAMIMELKSIFKPLKSTIYCIDNKKFSNSVLVTNIRAQVCYQLIFKEKKELYATKAEPTLQASLYYHVQKGQRPVLLFLIYVGHCRSLNLPSQSIYIDKVIIESLTDFISLIPKLGDDSQVSQIAQFLAALNFAMSRFNNYYQNLQLNNDSPNDQRYFPYFSTYQDKNNNRIGFKYIHLLTEDFQRPIWKAKAKNRSIVIKFARRYGVKAYNICAKLRLAPNLLYSENLQNGFMMIVMDYVDGDPLTT</sequence>
<reference evidence="1" key="1">
    <citation type="submission" date="2021-06" db="EMBL/GenBank/DDBJ databases">
        <authorList>
            <person name="Kallberg Y."/>
            <person name="Tangrot J."/>
            <person name="Rosling A."/>
        </authorList>
    </citation>
    <scope>NUCLEOTIDE SEQUENCE</scope>
    <source>
        <strain evidence="1">87-6 pot B 2015</strain>
    </source>
</reference>
<comment type="caution">
    <text evidence="1">The sequence shown here is derived from an EMBL/GenBank/DDBJ whole genome shotgun (WGS) entry which is preliminary data.</text>
</comment>
<accession>A0A9N9AWY0</accession>
<name>A0A9N9AWY0_FUNMO</name>
<proteinExistence type="predicted"/>
<dbReference type="Proteomes" id="UP000789375">
    <property type="component" value="Unassembled WGS sequence"/>
</dbReference>
<evidence type="ECO:0000313" key="1">
    <source>
        <dbReference type="EMBL" id="CAG8547737.1"/>
    </source>
</evidence>
<organism evidence="1 2">
    <name type="scientific">Funneliformis mosseae</name>
    <name type="common">Endomycorrhizal fungus</name>
    <name type="synonym">Glomus mosseae</name>
    <dbReference type="NCBI Taxonomy" id="27381"/>
    <lineage>
        <taxon>Eukaryota</taxon>
        <taxon>Fungi</taxon>
        <taxon>Fungi incertae sedis</taxon>
        <taxon>Mucoromycota</taxon>
        <taxon>Glomeromycotina</taxon>
        <taxon>Glomeromycetes</taxon>
        <taxon>Glomerales</taxon>
        <taxon>Glomeraceae</taxon>
        <taxon>Funneliformis</taxon>
    </lineage>
</organism>
<protein>
    <submittedName>
        <fullName evidence="1">3932_t:CDS:1</fullName>
    </submittedName>
</protein>
<keyword evidence="2" id="KW-1185">Reference proteome</keyword>
<dbReference type="EMBL" id="CAJVPP010001307">
    <property type="protein sequence ID" value="CAG8547737.1"/>
    <property type="molecule type" value="Genomic_DNA"/>
</dbReference>